<reference evidence="2" key="1">
    <citation type="submission" date="2014-12" db="EMBL/GenBank/DDBJ databases">
        <authorList>
            <person name="Smet A."/>
        </authorList>
    </citation>
    <scope>NUCLEOTIDE SEQUENCE [LARGE SCALE GENOMIC DNA]</scope>
</reference>
<protein>
    <submittedName>
        <fullName evidence="1">Uncharacterized protein</fullName>
    </submittedName>
</protein>
<dbReference type="Proteomes" id="UP000046090">
    <property type="component" value="Unassembled WGS sequence"/>
</dbReference>
<evidence type="ECO:0000313" key="2">
    <source>
        <dbReference type="Proteomes" id="UP000046090"/>
    </source>
</evidence>
<gene>
    <name evidence="1" type="ORF">HHE01_06620</name>
</gene>
<proteinExistence type="predicted"/>
<name>A0A0K2Y6Q7_HELHE</name>
<organism evidence="1 2">
    <name type="scientific">Helicobacter heilmannii</name>
    <dbReference type="NCBI Taxonomy" id="35817"/>
    <lineage>
        <taxon>Bacteria</taxon>
        <taxon>Pseudomonadati</taxon>
        <taxon>Campylobacterota</taxon>
        <taxon>Epsilonproteobacteria</taxon>
        <taxon>Campylobacterales</taxon>
        <taxon>Helicobacteraceae</taxon>
        <taxon>Helicobacter</taxon>
    </lineage>
</organism>
<dbReference type="AlphaFoldDB" id="A0A0K2Y6Q7"/>
<keyword evidence="2" id="KW-1185">Reference proteome</keyword>
<dbReference type="EMBL" id="CDMK01000002">
    <property type="protein sequence ID" value="CRI34861.1"/>
    <property type="molecule type" value="Genomic_DNA"/>
</dbReference>
<accession>A0A0K2Y6Q7</accession>
<evidence type="ECO:0000313" key="1">
    <source>
        <dbReference type="EMBL" id="CRI34861.1"/>
    </source>
</evidence>
<sequence>MLLAHVFLGLAKSSDFEPPRVVKMLRDQSELFLFNDPRKNSGDPINILEESKARVGKTLYRGFVLRTLWPYAENANNGKINVSLMCFGFYKGSKWHKGFCLELNPEATFSQTSVDFKQDALTLRINEYAIECDWEHRNLEILTFKPSKGRYVLQSYSRVNDSDQDIDPFYRQKRDGKKIYMEQIKNSVLQGLQDHGYKKHYCQTWEDKNGIE</sequence>